<evidence type="ECO:0000256" key="7">
    <source>
        <dbReference type="ARBA" id="ARBA00023242"/>
    </source>
</evidence>
<dbReference type="PANTHER" id="PTHR48038:SF1">
    <property type="entry name" value="RIBONUCLEOPROTEIN RB97D"/>
    <property type="match status" value="1"/>
</dbReference>
<keyword evidence="3" id="KW-0507">mRNA processing</keyword>
<feature type="compositionally biased region" description="Basic and acidic residues" evidence="10">
    <location>
        <begin position="211"/>
        <end position="222"/>
    </location>
</feature>
<keyword evidence="6" id="KW-0508">mRNA splicing</keyword>
<dbReference type="AlphaFoldDB" id="A0A2N9I3W7"/>
<comment type="similarity">
    <text evidence="8">Belongs to the splicing factor SR family. RS subfamily.</text>
</comment>
<keyword evidence="2" id="KW-0597">Phosphoprotein</keyword>
<feature type="region of interest" description="Disordered" evidence="10">
    <location>
        <begin position="128"/>
        <end position="343"/>
    </location>
</feature>
<evidence type="ECO:0000256" key="2">
    <source>
        <dbReference type="ARBA" id="ARBA00022553"/>
    </source>
</evidence>
<evidence type="ECO:0000256" key="10">
    <source>
        <dbReference type="SAM" id="MobiDB-lite"/>
    </source>
</evidence>
<dbReference type="SUPFAM" id="SSF54928">
    <property type="entry name" value="RNA-binding domain, RBD"/>
    <property type="match status" value="2"/>
</dbReference>
<keyword evidence="7" id="KW-0539">Nucleus</keyword>
<evidence type="ECO:0000313" key="12">
    <source>
        <dbReference type="EMBL" id="SPD19372.1"/>
    </source>
</evidence>
<dbReference type="InterPro" id="IPR012677">
    <property type="entry name" value="Nucleotide-bd_a/b_plait_sf"/>
</dbReference>
<feature type="compositionally biased region" description="Basic and acidic residues" evidence="10">
    <location>
        <begin position="265"/>
        <end position="313"/>
    </location>
</feature>
<keyword evidence="5 9" id="KW-0694">RNA-binding</keyword>
<proteinExistence type="inferred from homology"/>
<evidence type="ECO:0000256" key="5">
    <source>
        <dbReference type="ARBA" id="ARBA00022884"/>
    </source>
</evidence>
<dbReference type="Gene3D" id="3.30.70.330">
    <property type="match status" value="1"/>
</dbReference>
<dbReference type="GO" id="GO:0016607">
    <property type="term" value="C:nuclear speck"/>
    <property type="evidence" value="ECO:0007669"/>
    <property type="project" value="UniProtKB-SubCell"/>
</dbReference>
<dbReference type="PROSITE" id="PS50102">
    <property type="entry name" value="RRM"/>
    <property type="match status" value="1"/>
</dbReference>
<sequence length="343" mass="39690">MENERDAEDAIRRLDRTEFGRKGRRLRVEWTKHERGIRRPGGSKKSSANTRPSKTLFVINFDTHHTRTRDLERHFEPYGKIVSVRIRRNFAFVQYESQDDATRALQTANMSKLLDRVISVEYAVRDDDDERRNGYSPDRRSRDRSLERGRDRRRSPSPYRRERGSPDYGRGASPYRKERGSPDYGRGASPSLYRRERASPDYGRARSRSPYQRDRVGSDRRRGPSHSPYQTERVSADLGRGTSRSPYGRERASPNNGRAPSRSPYGRERESPNNGHDLSRSPYVRERASPEDGRGPSHSPYDGRERASPDNGREVSPIPEPRDSPNFGGGPESPMHERYRRFA</sequence>
<name>A0A2N9I3W7_FAGSY</name>
<dbReference type="GO" id="GO:0005681">
    <property type="term" value="C:spliceosomal complex"/>
    <property type="evidence" value="ECO:0007669"/>
    <property type="project" value="UniProtKB-KW"/>
</dbReference>
<feature type="domain" description="RRM" evidence="11">
    <location>
        <begin position="54"/>
        <end position="125"/>
    </location>
</feature>
<keyword evidence="4" id="KW-0677">Repeat</keyword>
<evidence type="ECO:0000256" key="4">
    <source>
        <dbReference type="ARBA" id="ARBA00022737"/>
    </source>
</evidence>
<dbReference type="GO" id="GO:0008380">
    <property type="term" value="P:RNA splicing"/>
    <property type="evidence" value="ECO:0007669"/>
    <property type="project" value="UniProtKB-KW"/>
</dbReference>
<comment type="subcellular location">
    <subcellularLocation>
        <location evidence="1">Nucleus speckle</location>
    </subcellularLocation>
</comment>
<dbReference type="Pfam" id="PF00076">
    <property type="entry name" value="RRM_1"/>
    <property type="match status" value="1"/>
</dbReference>
<feature type="compositionally biased region" description="Basic and acidic residues" evidence="10">
    <location>
        <begin position="130"/>
        <end position="150"/>
    </location>
</feature>
<evidence type="ECO:0000259" key="11">
    <source>
        <dbReference type="PROSITE" id="PS50102"/>
    </source>
</evidence>
<evidence type="ECO:0000256" key="1">
    <source>
        <dbReference type="ARBA" id="ARBA00004324"/>
    </source>
</evidence>
<gene>
    <name evidence="12" type="ORF">FSB_LOCUS47254</name>
</gene>
<dbReference type="PANTHER" id="PTHR48038">
    <property type="entry name" value="RIBONUCLEOPROTEIN RB97D"/>
    <property type="match status" value="1"/>
</dbReference>
<dbReference type="GO" id="GO:0003723">
    <property type="term" value="F:RNA binding"/>
    <property type="evidence" value="ECO:0007669"/>
    <property type="project" value="UniProtKB-UniRule"/>
</dbReference>
<feature type="region of interest" description="Disordered" evidence="10">
    <location>
        <begin position="34"/>
        <end position="54"/>
    </location>
</feature>
<reference evidence="12" key="1">
    <citation type="submission" date="2018-02" db="EMBL/GenBank/DDBJ databases">
        <authorList>
            <person name="Cohen D.B."/>
            <person name="Kent A.D."/>
        </authorList>
    </citation>
    <scope>NUCLEOTIDE SEQUENCE</scope>
</reference>
<dbReference type="InterPro" id="IPR000504">
    <property type="entry name" value="RRM_dom"/>
</dbReference>
<evidence type="ECO:0000256" key="6">
    <source>
        <dbReference type="ARBA" id="ARBA00023187"/>
    </source>
</evidence>
<accession>A0A2N9I3W7</accession>
<organism evidence="12">
    <name type="scientific">Fagus sylvatica</name>
    <name type="common">Beechnut</name>
    <dbReference type="NCBI Taxonomy" id="28930"/>
    <lineage>
        <taxon>Eukaryota</taxon>
        <taxon>Viridiplantae</taxon>
        <taxon>Streptophyta</taxon>
        <taxon>Embryophyta</taxon>
        <taxon>Tracheophyta</taxon>
        <taxon>Spermatophyta</taxon>
        <taxon>Magnoliopsida</taxon>
        <taxon>eudicotyledons</taxon>
        <taxon>Gunneridae</taxon>
        <taxon>Pentapetalae</taxon>
        <taxon>rosids</taxon>
        <taxon>fabids</taxon>
        <taxon>Fagales</taxon>
        <taxon>Fagaceae</taxon>
        <taxon>Fagus</taxon>
    </lineage>
</organism>
<protein>
    <recommendedName>
        <fullName evidence="11">RRM domain-containing protein</fullName>
    </recommendedName>
</protein>
<evidence type="ECO:0000256" key="3">
    <source>
        <dbReference type="ARBA" id="ARBA00022728"/>
    </source>
</evidence>
<evidence type="ECO:0000256" key="8">
    <source>
        <dbReference type="ARBA" id="ARBA00061587"/>
    </source>
</evidence>
<dbReference type="EMBL" id="OIVN01004805">
    <property type="protein sequence ID" value="SPD19372.1"/>
    <property type="molecule type" value="Genomic_DNA"/>
</dbReference>
<keyword evidence="3" id="KW-0747">Spliceosome</keyword>
<evidence type="ECO:0000256" key="9">
    <source>
        <dbReference type="PROSITE-ProRule" id="PRU00176"/>
    </source>
</evidence>
<dbReference type="SMART" id="SM00360">
    <property type="entry name" value="RRM"/>
    <property type="match status" value="1"/>
</dbReference>
<feature type="compositionally biased region" description="Polar residues" evidence="10">
    <location>
        <begin position="44"/>
        <end position="53"/>
    </location>
</feature>
<dbReference type="FunFam" id="3.30.70.330:FF:000299">
    <property type="entry name" value="Serine/arginine-rich splicing factor RS31"/>
    <property type="match status" value="1"/>
</dbReference>
<dbReference type="InterPro" id="IPR035979">
    <property type="entry name" value="RBD_domain_sf"/>
</dbReference>